<dbReference type="EMBL" id="JABULH010000013">
    <property type="protein sequence ID" value="NTS66711.1"/>
    <property type="molecule type" value="Genomic_DNA"/>
</dbReference>
<keyword evidence="4" id="KW-1185">Reference proteome</keyword>
<feature type="compositionally biased region" description="Basic residues" evidence="1">
    <location>
        <begin position="55"/>
        <end position="75"/>
    </location>
</feature>
<sequence>MNRLIAALAASTMLGVAAPVAAQSMQGMDHGSMPGMTMPMPAKKKPAAKPATKGKSTKAKPAAAKRKAAPAKRKAAPMAGMKGMDHGTMPGMDHSTMPGMDQAAPQGAQHDMQAMPGMQMPGSSETPAQGAQQPMQGMDHSAMPGMNMPADQGSGHDMPGMSGMAGMPGMAMEGVQQTGTALAAGNTPAPPPPTDHAADSVYGADAMAMGRHHLQQHHGGQNFNQVLLNLAEYQFRNGRDGYRWDGEAWFGGDINRLFVKTEGEGAFREGLESAEIQALYSRAIGPYFNLQAGVRQDLGPSPKRTYATVGFEGLAPGWFEVEGALFLSNKGDVLGRLEGYYDQRITQRLILQPRAELNFAAQDVPENRIGSGLSNAELGLRLRYEVRREFAPYLGVSWDRRFGDTARFARAEGDKATSRSIVAGIRMWF</sequence>
<feature type="compositionally biased region" description="Polar residues" evidence="1">
    <location>
        <begin position="121"/>
        <end position="135"/>
    </location>
</feature>
<evidence type="ECO:0000313" key="4">
    <source>
        <dbReference type="Proteomes" id="UP000621447"/>
    </source>
</evidence>
<feature type="region of interest" description="Disordered" evidence="1">
    <location>
        <begin position="41"/>
        <end position="139"/>
    </location>
</feature>
<dbReference type="InterPro" id="IPR007939">
    <property type="entry name" value="Cu-R_B_prcur"/>
</dbReference>
<evidence type="ECO:0000256" key="2">
    <source>
        <dbReference type="SAM" id="SignalP"/>
    </source>
</evidence>
<proteinExistence type="predicted"/>
<evidence type="ECO:0000256" key="1">
    <source>
        <dbReference type="SAM" id="MobiDB-lite"/>
    </source>
</evidence>
<dbReference type="RefSeq" id="WP_174195197.1">
    <property type="nucleotide sequence ID" value="NZ_JABULH010000013.1"/>
</dbReference>
<name>A0ABX2JJF7_9SPHN</name>
<protein>
    <submittedName>
        <fullName evidence="3">Copper resistance protein B</fullName>
    </submittedName>
</protein>
<accession>A0ABX2JJF7</accession>
<feature type="signal peptide" evidence="2">
    <location>
        <begin position="1"/>
        <end position="22"/>
    </location>
</feature>
<dbReference type="Pfam" id="PF05275">
    <property type="entry name" value="CopB"/>
    <property type="match status" value="1"/>
</dbReference>
<keyword evidence="2" id="KW-0732">Signal</keyword>
<organism evidence="3 4">
    <name type="scientific">Sphingomonas hominis</name>
    <dbReference type="NCBI Taxonomy" id="2741495"/>
    <lineage>
        <taxon>Bacteria</taxon>
        <taxon>Pseudomonadati</taxon>
        <taxon>Pseudomonadota</taxon>
        <taxon>Alphaproteobacteria</taxon>
        <taxon>Sphingomonadales</taxon>
        <taxon>Sphingomonadaceae</taxon>
        <taxon>Sphingomonas</taxon>
    </lineage>
</organism>
<evidence type="ECO:0000313" key="3">
    <source>
        <dbReference type="EMBL" id="NTS66711.1"/>
    </source>
</evidence>
<dbReference type="Proteomes" id="UP000621447">
    <property type="component" value="Unassembled WGS sequence"/>
</dbReference>
<feature type="chain" id="PRO_5045697034" evidence="2">
    <location>
        <begin position="23"/>
        <end position="429"/>
    </location>
</feature>
<comment type="caution">
    <text evidence="3">The sequence shown here is derived from an EMBL/GenBank/DDBJ whole genome shotgun (WGS) entry which is preliminary data.</text>
</comment>
<gene>
    <name evidence="3" type="ORF">HRV97_16305</name>
</gene>
<reference evidence="3 4" key="1">
    <citation type="submission" date="2020-06" db="EMBL/GenBank/DDBJ databases">
        <title>Sphingomonas hominis sp. nov., a member of the Sphingomonas, isolated from the hair of a 22-year-old girl.</title>
        <authorList>
            <person name="Zhang D.-F."/>
            <person name="Cui X.-W."/>
        </authorList>
    </citation>
    <scope>NUCLEOTIDE SEQUENCE [LARGE SCALE GENOMIC DNA]</scope>
    <source>
        <strain evidence="3 4">HHU CXW</strain>
    </source>
</reference>